<feature type="non-terminal residue" evidence="2">
    <location>
        <position position="68"/>
    </location>
</feature>
<gene>
    <name evidence="2" type="ORF">SMN809_LOCUS22627</name>
</gene>
<feature type="compositionally biased region" description="Polar residues" evidence="1">
    <location>
        <begin position="33"/>
        <end position="45"/>
    </location>
</feature>
<feature type="non-terminal residue" evidence="2">
    <location>
        <position position="1"/>
    </location>
</feature>
<protein>
    <submittedName>
        <fullName evidence="2">Uncharacterized protein</fullName>
    </submittedName>
</protein>
<accession>A0A8S2SDB3</accession>
<dbReference type="AlphaFoldDB" id="A0A8S2SDB3"/>
<evidence type="ECO:0000313" key="3">
    <source>
        <dbReference type="Proteomes" id="UP000676336"/>
    </source>
</evidence>
<proteinExistence type="predicted"/>
<sequence length="68" mass="7167">AKIPSITPKTSNKRTLENDEEPSESTSKKRAVSASSGSEKTSVRTVTTIAGQAPVDAECKNLLGKVHV</sequence>
<reference evidence="2" key="1">
    <citation type="submission" date="2021-02" db="EMBL/GenBank/DDBJ databases">
        <authorList>
            <person name="Nowell W R."/>
        </authorList>
    </citation>
    <scope>NUCLEOTIDE SEQUENCE</scope>
</reference>
<feature type="region of interest" description="Disordered" evidence="1">
    <location>
        <begin position="1"/>
        <end position="45"/>
    </location>
</feature>
<dbReference type="Proteomes" id="UP000676336">
    <property type="component" value="Unassembled WGS sequence"/>
</dbReference>
<comment type="caution">
    <text evidence="2">The sequence shown here is derived from an EMBL/GenBank/DDBJ whole genome shotgun (WGS) entry which is preliminary data.</text>
</comment>
<name>A0A8S2SDB3_9BILA</name>
<dbReference type="EMBL" id="CAJOBI010021354">
    <property type="protein sequence ID" value="CAF4218663.1"/>
    <property type="molecule type" value="Genomic_DNA"/>
</dbReference>
<evidence type="ECO:0000256" key="1">
    <source>
        <dbReference type="SAM" id="MobiDB-lite"/>
    </source>
</evidence>
<organism evidence="2 3">
    <name type="scientific">Rotaria magnacalcarata</name>
    <dbReference type="NCBI Taxonomy" id="392030"/>
    <lineage>
        <taxon>Eukaryota</taxon>
        <taxon>Metazoa</taxon>
        <taxon>Spiralia</taxon>
        <taxon>Gnathifera</taxon>
        <taxon>Rotifera</taxon>
        <taxon>Eurotatoria</taxon>
        <taxon>Bdelloidea</taxon>
        <taxon>Philodinida</taxon>
        <taxon>Philodinidae</taxon>
        <taxon>Rotaria</taxon>
    </lineage>
</organism>
<evidence type="ECO:0000313" key="2">
    <source>
        <dbReference type="EMBL" id="CAF4218663.1"/>
    </source>
</evidence>